<dbReference type="InterPro" id="IPR003673">
    <property type="entry name" value="CoA-Trfase_fam_III"/>
</dbReference>
<dbReference type="PANTHER" id="PTHR48207:SF3">
    <property type="entry name" value="SUCCINATE--HYDROXYMETHYLGLUTARATE COA-TRANSFERASE"/>
    <property type="match status" value="1"/>
</dbReference>
<sequence length="395" mass="40283">MTGGALSGLLVADFSRVLAGPYATMLLADLGAEVVKVERPGTGDDTRAWGPPYAPGGQATYFLGVNRNKRSVALDLGDTADLEVARALATRADVLVENFRPGTMDRLGLGYDALRAPNPGLVYCSITGFGSGAGAGLPGYDLIAQAVGGLMSVTGEPGGTGTKAGVALVDVITGLHAALGVLAALRHRDHTGEGGHVTGAGRPHPGGGPGGGQRVEVSLLSSLLSALTNHSSAYAAAGVVPEAMGNRHPSIVPYEVFHAADRPLVIAAGNDRQFQALCAVLDRPDLAVDPRYATNAGRVAARDGLVAALDAVLRERPADEWFGLLTAAGVPCGPINDLAGAFALAEELGLEPSVRLGGTGQVAAPVRLGATPPSYRRPPPELGQDDAWVREILGP</sequence>
<evidence type="ECO:0000256" key="2">
    <source>
        <dbReference type="SAM" id="MobiDB-lite"/>
    </source>
</evidence>
<organism evidence="3 4">
    <name type="scientific">Nonomuraea diastatica</name>
    <dbReference type="NCBI Taxonomy" id="1848329"/>
    <lineage>
        <taxon>Bacteria</taxon>
        <taxon>Bacillati</taxon>
        <taxon>Actinomycetota</taxon>
        <taxon>Actinomycetes</taxon>
        <taxon>Streptosporangiales</taxon>
        <taxon>Streptosporangiaceae</taxon>
        <taxon>Nonomuraea</taxon>
    </lineage>
</organism>
<evidence type="ECO:0000313" key="4">
    <source>
        <dbReference type="Proteomes" id="UP000294543"/>
    </source>
</evidence>
<dbReference type="PANTHER" id="PTHR48207">
    <property type="entry name" value="SUCCINATE--HYDROXYMETHYLGLUTARATE COA-TRANSFERASE"/>
    <property type="match status" value="1"/>
</dbReference>
<keyword evidence="4" id="KW-1185">Reference proteome</keyword>
<feature type="compositionally biased region" description="Gly residues" evidence="2">
    <location>
        <begin position="194"/>
        <end position="212"/>
    </location>
</feature>
<dbReference type="Proteomes" id="UP000294543">
    <property type="component" value="Unassembled WGS sequence"/>
</dbReference>
<dbReference type="AlphaFoldDB" id="A0A4R4X5Z2"/>
<dbReference type="OrthoDB" id="4251672at2"/>
<proteinExistence type="predicted"/>
<evidence type="ECO:0000313" key="3">
    <source>
        <dbReference type="EMBL" id="TDD25715.1"/>
    </source>
</evidence>
<dbReference type="InterPro" id="IPR050483">
    <property type="entry name" value="CoA-transferase_III_domain"/>
</dbReference>
<comment type="caution">
    <text evidence="3">The sequence shown here is derived from an EMBL/GenBank/DDBJ whole genome shotgun (WGS) entry which is preliminary data.</text>
</comment>
<name>A0A4R4X5Z2_9ACTN</name>
<gene>
    <name evidence="3" type="ORF">E1294_02020</name>
</gene>
<dbReference type="Gene3D" id="3.30.1540.10">
    <property type="entry name" value="formyl-coa transferase, domain 3"/>
    <property type="match status" value="1"/>
</dbReference>
<dbReference type="InterPro" id="IPR044855">
    <property type="entry name" value="CoA-Trfase_III_dom3_sf"/>
</dbReference>
<dbReference type="Gene3D" id="3.40.50.10540">
    <property type="entry name" value="Crotonobetainyl-coa:carnitine coa-transferase, domain 1"/>
    <property type="match status" value="2"/>
</dbReference>
<dbReference type="Pfam" id="PF02515">
    <property type="entry name" value="CoA_transf_3"/>
    <property type="match status" value="2"/>
</dbReference>
<reference evidence="3 4" key="1">
    <citation type="submission" date="2019-03" db="EMBL/GenBank/DDBJ databases">
        <title>Draft genome sequences of novel Actinobacteria.</title>
        <authorList>
            <person name="Sahin N."/>
            <person name="Ay H."/>
            <person name="Saygin H."/>
        </authorList>
    </citation>
    <scope>NUCLEOTIDE SEQUENCE [LARGE SCALE GENOMIC DNA]</scope>
    <source>
        <strain evidence="3 4">KC712</strain>
    </source>
</reference>
<evidence type="ECO:0000256" key="1">
    <source>
        <dbReference type="ARBA" id="ARBA00022679"/>
    </source>
</evidence>
<protein>
    <submittedName>
        <fullName evidence="3">CoA transferase</fullName>
    </submittedName>
</protein>
<dbReference type="GO" id="GO:0008410">
    <property type="term" value="F:CoA-transferase activity"/>
    <property type="evidence" value="ECO:0007669"/>
    <property type="project" value="TreeGrafter"/>
</dbReference>
<dbReference type="RefSeq" id="WP_132503898.1">
    <property type="nucleotide sequence ID" value="NZ_SMKP01000004.1"/>
</dbReference>
<accession>A0A4R4X5Z2</accession>
<dbReference type="SUPFAM" id="SSF89796">
    <property type="entry name" value="CoA-transferase family III (CaiB/BaiF)"/>
    <property type="match status" value="1"/>
</dbReference>
<feature type="region of interest" description="Disordered" evidence="2">
    <location>
        <begin position="191"/>
        <end position="212"/>
    </location>
</feature>
<dbReference type="InterPro" id="IPR023606">
    <property type="entry name" value="CoA-Trfase_III_dom_1_sf"/>
</dbReference>
<dbReference type="EMBL" id="SMKP01000004">
    <property type="protein sequence ID" value="TDD25715.1"/>
    <property type="molecule type" value="Genomic_DNA"/>
</dbReference>
<keyword evidence="1 3" id="KW-0808">Transferase</keyword>